<reference evidence="2 3" key="1">
    <citation type="submission" date="2021-12" db="EMBL/GenBank/DDBJ databases">
        <title>Genome sequencing of bacteria with rrn-lacking chromosome and rrn-plasmid.</title>
        <authorList>
            <person name="Anda M."/>
            <person name="Iwasaki W."/>
        </authorList>
    </citation>
    <scope>NUCLEOTIDE SEQUENCE [LARGE SCALE GENOMIC DNA]</scope>
    <source>
        <strain evidence="2 3">NBRC 101262</strain>
    </source>
</reference>
<accession>A0ABM7VHP2</accession>
<dbReference type="InterPro" id="IPR036761">
    <property type="entry name" value="TTHA0802/YceI-like_sf"/>
</dbReference>
<name>A0ABM7VHP2_9BACT</name>
<evidence type="ECO:0000313" key="2">
    <source>
        <dbReference type="EMBL" id="BDD00247.1"/>
    </source>
</evidence>
<dbReference type="SUPFAM" id="SSF101874">
    <property type="entry name" value="YceI-like"/>
    <property type="match status" value="1"/>
</dbReference>
<dbReference type="Proteomes" id="UP001354989">
    <property type="component" value="Chromosome"/>
</dbReference>
<gene>
    <name evidence="2" type="primary">yceI_1</name>
    <name evidence="2" type="ORF">PEPS_25270</name>
</gene>
<proteinExistence type="predicted"/>
<sequence length="203" mass="22789">MKSFSKSLFFVMSMALIVAVTFAFKPAAKMYKVNPSLSKIKWTGEKVTGEHWGMVKAQSGHLHMDGDQIKGDFEIDMSSIDVRDLEGEHKQKLEGHLKSADFFGVEKHPMAKFTIKKAYRQGKEKNEYKVVGDLTIKGITKEISFPAKIDVSKDQMKAKATIKVDRTAFDVRYGSGSFFDNLGDKTIYDEFTLDVDLVGQANS</sequence>
<dbReference type="SMART" id="SM00867">
    <property type="entry name" value="YceI"/>
    <property type="match status" value="1"/>
</dbReference>
<feature type="domain" description="Lipid/polyisoprenoid-binding YceI-like" evidence="1">
    <location>
        <begin position="30"/>
        <end position="200"/>
    </location>
</feature>
<evidence type="ECO:0000259" key="1">
    <source>
        <dbReference type="SMART" id="SM00867"/>
    </source>
</evidence>
<dbReference type="PANTHER" id="PTHR34406">
    <property type="entry name" value="PROTEIN YCEI"/>
    <property type="match status" value="1"/>
</dbReference>
<evidence type="ECO:0000313" key="3">
    <source>
        <dbReference type="Proteomes" id="UP001354989"/>
    </source>
</evidence>
<dbReference type="RefSeq" id="WP_338397221.1">
    <property type="nucleotide sequence ID" value="NZ_AP025292.1"/>
</dbReference>
<dbReference type="InterPro" id="IPR007372">
    <property type="entry name" value="Lipid/polyisoprenoid-bd_YceI"/>
</dbReference>
<dbReference type="EMBL" id="AP025292">
    <property type="protein sequence ID" value="BDD00247.1"/>
    <property type="molecule type" value="Genomic_DNA"/>
</dbReference>
<keyword evidence="3" id="KW-1185">Reference proteome</keyword>
<dbReference type="PANTHER" id="PTHR34406:SF1">
    <property type="entry name" value="PROTEIN YCEI"/>
    <property type="match status" value="1"/>
</dbReference>
<organism evidence="2 3">
    <name type="scientific">Persicobacter psychrovividus</name>
    <dbReference type="NCBI Taxonomy" id="387638"/>
    <lineage>
        <taxon>Bacteria</taxon>
        <taxon>Pseudomonadati</taxon>
        <taxon>Bacteroidota</taxon>
        <taxon>Cytophagia</taxon>
        <taxon>Cytophagales</taxon>
        <taxon>Persicobacteraceae</taxon>
        <taxon>Persicobacter</taxon>
    </lineage>
</organism>
<dbReference type="Pfam" id="PF04264">
    <property type="entry name" value="YceI"/>
    <property type="match status" value="1"/>
</dbReference>
<dbReference type="Gene3D" id="2.40.128.110">
    <property type="entry name" value="Lipid/polyisoprenoid-binding, YceI-like"/>
    <property type="match status" value="1"/>
</dbReference>
<protein>
    <submittedName>
        <fullName evidence="2">Lipid-binding protein</fullName>
    </submittedName>
</protein>